<gene>
    <name evidence="1" type="ORF">H2198_006288</name>
</gene>
<name>A0ACC3A378_9EURO</name>
<proteinExistence type="predicted"/>
<comment type="caution">
    <text evidence="1">The sequence shown here is derived from an EMBL/GenBank/DDBJ whole genome shotgun (WGS) entry which is preliminary data.</text>
</comment>
<reference evidence="1" key="1">
    <citation type="submission" date="2022-10" db="EMBL/GenBank/DDBJ databases">
        <title>Culturing micro-colonial fungi from biological soil crusts in the Mojave desert and describing Neophaeococcomyces mojavensis, and introducing the new genera and species Taxawa tesnikishii.</title>
        <authorList>
            <person name="Kurbessoian T."/>
            <person name="Stajich J.E."/>
        </authorList>
    </citation>
    <scope>NUCLEOTIDE SEQUENCE</scope>
    <source>
        <strain evidence="1">JES_112</strain>
    </source>
</reference>
<protein>
    <submittedName>
        <fullName evidence="1">Uncharacterized protein</fullName>
    </submittedName>
</protein>
<keyword evidence="2" id="KW-1185">Reference proteome</keyword>
<sequence length="407" mass="46145">MPEIQDFKPYVLVVGAGPSGLLLALLLARRNIPVQIIDLNKAVDKQPRATHYAPPAVYELHRAGILDEVRSRGFDPGRVMWRKLDGTPIAGIDGRLLKNDYDRMVCLPLNQLCEILLEKLSQEPKAVVSWGCKVTSIGQDEETAWVEIESLEGSRRMTASYIVGCDGANSQIRRSLFGDWEFPGKTWNKQIVATNTYYDFDKYGYDDANFIIDPEHWHMAARISKDGLWRVTYGELPGLSSDELRARLDKKFHSFLPGMPQLDEYRVVNFSPYKVHQRLAHKMRVGRFCLAADAAHLCNPFGGLGLTSGIVDVGGLYDCLAGVFEGKADDSILDKYDEIRRQKFNEIVNPISSSNIRRLFDQDPNRVLETDDFLKLCKEAEESPDLSRQLQRGVDALKHDFTQYYHS</sequence>
<accession>A0ACC3A378</accession>
<dbReference type="EMBL" id="JAPDRQ010000114">
    <property type="protein sequence ID" value="KAJ9654698.1"/>
    <property type="molecule type" value="Genomic_DNA"/>
</dbReference>
<evidence type="ECO:0000313" key="2">
    <source>
        <dbReference type="Proteomes" id="UP001172386"/>
    </source>
</evidence>
<dbReference type="Proteomes" id="UP001172386">
    <property type="component" value="Unassembled WGS sequence"/>
</dbReference>
<organism evidence="1 2">
    <name type="scientific">Neophaeococcomyces mojaviensis</name>
    <dbReference type="NCBI Taxonomy" id="3383035"/>
    <lineage>
        <taxon>Eukaryota</taxon>
        <taxon>Fungi</taxon>
        <taxon>Dikarya</taxon>
        <taxon>Ascomycota</taxon>
        <taxon>Pezizomycotina</taxon>
        <taxon>Eurotiomycetes</taxon>
        <taxon>Chaetothyriomycetidae</taxon>
        <taxon>Chaetothyriales</taxon>
        <taxon>Chaetothyriales incertae sedis</taxon>
        <taxon>Neophaeococcomyces</taxon>
    </lineage>
</organism>
<evidence type="ECO:0000313" key="1">
    <source>
        <dbReference type="EMBL" id="KAJ9654698.1"/>
    </source>
</evidence>